<dbReference type="InterPro" id="IPR014836">
    <property type="entry name" value="Integrin_bsu_cyt_dom"/>
</dbReference>
<feature type="transmembrane region" description="Helical" evidence="3">
    <location>
        <begin position="31"/>
        <end position="53"/>
    </location>
</feature>
<feature type="domain" description="Integrin beta subunit cytoplasmic" evidence="4">
    <location>
        <begin position="54"/>
        <end position="78"/>
    </location>
</feature>
<protein>
    <submittedName>
        <fullName evidence="5">Integrin beta-2</fullName>
    </submittedName>
</protein>
<keyword evidence="5" id="KW-0401">Integrin</keyword>
<organism evidence="5 6">
    <name type="scientific">Saguinus oedipus</name>
    <name type="common">Cotton-top tamarin</name>
    <name type="synonym">Oedipomidas oedipus</name>
    <dbReference type="NCBI Taxonomy" id="9490"/>
    <lineage>
        <taxon>Eukaryota</taxon>
        <taxon>Metazoa</taxon>
        <taxon>Chordata</taxon>
        <taxon>Craniata</taxon>
        <taxon>Vertebrata</taxon>
        <taxon>Euteleostomi</taxon>
        <taxon>Mammalia</taxon>
        <taxon>Eutheria</taxon>
        <taxon>Euarchontoglires</taxon>
        <taxon>Primates</taxon>
        <taxon>Haplorrhini</taxon>
        <taxon>Platyrrhini</taxon>
        <taxon>Cebidae</taxon>
        <taxon>Callitrichinae</taxon>
        <taxon>Saguinus</taxon>
    </lineage>
</organism>
<feature type="non-terminal residue" evidence="5">
    <location>
        <position position="79"/>
    </location>
</feature>
<evidence type="ECO:0000256" key="2">
    <source>
        <dbReference type="ARBA" id="ARBA00023180"/>
    </source>
</evidence>
<evidence type="ECO:0000256" key="1">
    <source>
        <dbReference type="ARBA" id="ARBA00023157"/>
    </source>
</evidence>
<evidence type="ECO:0000259" key="4">
    <source>
        <dbReference type="Pfam" id="PF08725"/>
    </source>
</evidence>
<keyword evidence="2" id="KW-0325">Glycoprotein</keyword>
<keyword evidence="3" id="KW-0812">Transmembrane</keyword>
<dbReference type="PRINTS" id="PR01186">
    <property type="entry name" value="INTEGRINB"/>
</dbReference>
<evidence type="ECO:0000313" key="6">
    <source>
        <dbReference type="Proteomes" id="UP001266305"/>
    </source>
</evidence>
<evidence type="ECO:0000256" key="3">
    <source>
        <dbReference type="SAM" id="Phobius"/>
    </source>
</evidence>
<dbReference type="Proteomes" id="UP001266305">
    <property type="component" value="Unassembled WGS sequence"/>
</dbReference>
<keyword evidence="1" id="KW-1015">Disulfide bond</keyword>
<keyword evidence="3" id="KW-0472">Membrane</keyword>
<dbReference type="EMBL" id="JASSZA010000018">
    <property type="protein sequence ID" value="KAK2089749.1"/>
    <property type="molecule type" value="Genomic_DNA"/>
</dbReference>
<gene>
    <name evidence="5" type="primary">ITGB2_3</name>
    <name evidence="5" type="ORF">P7K49_032415</name>
</gene>
<comment type="caution">
    <text evidence="5">The sequence shown here is derived from an EMBL/GenBank/DDBJ whole genome shotgun (WGS) entry which is preliminary data.</text>
</comment>
<dbReference type="Gene3D" id="1.20.5.100">
    <property type="entry name" value="Cytochrome c1, transmembrane anchor, C-terminal"/>
    <property type="match status" value="1"/>
</dbReference>
<reference evidence="5 6" key="1">
    <citation type="submission" date="2023-05" db="EMBL/GenBank/DDBJ databases">
        <title>B98-5 Cell Line De Novo Hybrid Assembly: An Optical Mapping Approach.</title>
        <authorList>
            <person name="Kananen K."/>
            <person name="Auerbach J.A."/>
            <person name="Kautto E."/>
            <person name="Blachly J.S."/>
        </authorList>
    </citation>
    <scope>NUCLEOTIDE SEQUENCE [LARGE SCALE GENOMIC DNA]</scope>
    <source>
        <strain evidence="5">B95-8</strain>
        <tissue evidence="5">Cell line</tissue>
    </source>
</reference>
<dbReference type="GO" id="GO:0007229">
    <property type="term" value="P:integrin-mediated signaling pathway"/>
    <property type="evidence" value="ECO:0007669"/>
    <property type="project" value="UniProtKB-KW"/>
</dbReference>
<accession>A0ABQ9TY70</accession>
<dbReference type="Pfam" id="PF08725">
    <property type="entry name" value="Integrin_b_cyt"/>
    <property type="match status" value="1"/>
</dbReference>
<evidence type="ECO:0000313" key="5">
    <source>
        <dbReference type="EMBL" id="KAK2089749.1"/>
    </source>
</evidence>
<keyword evidence="3" id="KW-1133">Transmembrane helix</keyword>
<keyword evidence="6" id="KW-1185">Reference proteome</keyword>
<dbReference type="InterPro" id="IPR015812">
    <property type="entry name" value="Integrin_bsu"/>
</dbReference>
<name>A0ABQ9TY70_SAGOE</name>
<proteinExistence type="predicted"/>
<sequence>MGPGLESGWGRARFSLTLAVVMDECVAGPNIAAIVGGTVAGIVLIGVLLLVIWKALTHLSDLREYRRFEKEKLKSQWNN</sequence>